<gene>
    <name evidence="2" type="ORF">MPC4_170058</name>
</gene>
<dbReference type="InterPro" id="IPR025948">
    <property type="entry name" value="HTH-like_dom"/>
</dbReference>
<dbReference type="EMBL" id="CABFMQ020000073">
    <property type="protein sequence ID" value="VTZ49527.1"/>
    <property type="molecule type" value="Genomic_DNA"/>
</dbReference>
<feature type="domain" description="HTH-like" evidence="1">
    <location>
        <begin position="67"/>
        <end position="98"/>
    </location>
</feature>
<evidence type="ECO:0000313" key="3">
    <source>
        <dbReference type="Proteomes" id="UP000485880"/>
    </source>
</evidence>
<dbReference type="PANTHER" id="PTHR47515">
    <property type="entry name" value="LOW CALCIUM RESPONSE LOCUS PROTEIN T"/>
    <property type="match status" value="1"/>
</dbReference>
<evidence type="ECO:0000259" key="1">
    <source>
        <dbReference type="Pfam" id="PF13276"/>
    </source>
</evidence>
<dbReference type="Proteomes" id="UP000485880">
    <property type="component" value="Unassembled WGS sequence"/>
</dbReference>
<accession>A0A8B6M3B0</accession>
<name>A0A8B6M3B0_METTU</name>
<dbReference type="Pfam" id="PF13276">
    <property type="entry name" value="HTH_21"/>
    <property type="match status" value="1"/>
</dbReference>
<sequence>MSPTCPWTKPCFRKCWQKSTDAWPQAGACRQAAIGSESLDPARLCSALRVDRALYAYNSKRGGQADIKQRIKEIAETRVRYGYRRIHVLLRREGWAVNASGSIGFTRILACNCRTRPQRGG</sequence>
<organism evidence="2 3">
    <name type="scientific">Methylocella tundrae</name>
    <dbReference type="NCBI Taxonomy" id="227605"/>
    <lineage>
        <taxon>Bacteria</taxon>
        <taxon>Pseudomonadati</taxon>
        <taxon>Pseudomonadota</taxon>
        <taxon>Alphaproteobacteria</taxon>
        <taxon>Hyphomicrobiales</taxon>
        <taxon>Beijerinckiaceae</taxon>
        <taxon>Methylocella</taxon>
    </lineage>
</organism>
<comment type="caution">
    <text evidence="2">The sequence shown here is derived from an EMBL/GenBank/DDBJ whole genome shotgun (WGS) entry which is preliminary data.</text>
</comment>
<evidence type="ECO:0000313" key="2">
    <source>
        <dbReference type="EMBL" id="VTZ49527.1"/>
    </source>
</evidence>
<reference evidence="2 3" key="1">
    <citation type="submission" date="2019-05" db="EMBL/GenBank/DDBJ databases">
        <authorList>
            <person name="Farhan Ul Haque M."/>
        </authorList>
    </citation>
    <scope>NUCLEOTIDE SEQUENCE [LARGE SCALE GENOMIC DNA]</scope>
    <source>
        <strain evidence="2">2</strain>
    </source>
</reference>
<protein>
    <recommendedName>
        <fullName evidence="1">HTH-like domain-containing protein</fullName>
    </recommendedName>
</protein>
<dbReference type="PANTHER" id="PTHR47515:SF1">
    <property type="entry name" value="BLR2054 PROTEIN"/>
    <property type="match status" value="1"/>
</dbReference>
<dbReference type="AlphaFoldDB" id="A0A8B6M3B0"/>
<keyword evidence="3" id="KW-1185">Reference proteome</keyword>
<proteinExistence type="predicted"/>